<accession>A0A7K1GJD0</accession>
<organism evidence="2 3">
    <name type="scientific">Myroides pelagicus</name>
    <dbReference type="NCBI Taxonomy" id="270914"/>
    <lineage>
        <taxon>Bacteria</taxon>
        <taxon>Pseudomonadati</taxon>
        <taxon>Bacteroidota</taxon>
        <taxon>Flavobacteriia</taxon>
        <taxon>Flavobacteriales</taxon>
        <taxon>Flavobacteriaceae</taxon>
        <taxon>Myroides</taxon>
    </lineage>
</organism>
<dbReference type="EMBL" id="WMJY01000005">
    <property type="protein sequence ID" value="MTH28981.1"/>
    <property type="molecule type" value="Genomic_DNA"/>
</dbReference>
<evidence type="ECO:0000256" key="1">
    <source>
        <dbReference type="SAM" id="Phobius"/>
    </source>
</evidence>
<dbReference type="AlphaFoldDB" id="A0A7K1GJD0"/>
<dbReference type="OrthoDB" id="1445232at2"/>
<sequence>MRERKNIAGVLLIVTIMFTMVFQFIHSYEHIATFISYEKEHGTHAHFHEQRGDSKVALEYKVNHNDIEKCFACDTLIPANTVAIYTFSPNLFLSIEKVQSEVIDTFTPLSHVYYSLRAPPVIV</sequence>
<dbReference type="RefSeq" id="WP_155034965.1">
    <property type="nucleotide sequence ID" value="NZ_JAYMMG010000003.1"/>
</dbReference>
<evidence type="ECO:0000313" key="2">
    <source>
        <dbReference type="EMBL" id="MTH28981.1"/>
    </source>
</evidence>
<name>A0A7K1GJD0_9FLAO</name>
<keyword evidence="1" id="KW-1133">Transmembrane helix</keyword>
<feature type="transmembrane region" description="Helical" evidence="1">
    <location>
        <begin position="7"/>
        <end position="25"/>
    </location>
</feature>
<comment type="caution">
    <text evidence="2">The sequence shown here is derived from an EMBL/GenBank/DDBJ whole genome shotgun (WGS) entry which is preliminary data.</text>
</comment>
<reference evidence="2 3" key="1">
    <citation type="journal article" date="2006" name="Int. J. Syst. Evol. Microbiol.">
        <title>Myroides pelagicus sp. nov., isolated from seawater in Thailand.</title>
        <authorList>
            <person name="Yoon J."/>
            <person name="Maneerat S."/>
            <person name="Kawai F."/>
            <person name="Yokota A."/>
        </authorList>
    </citation>
    <scope>NUCLEOTIDE SEQUENCE [LARGE SCALE GENOMIC DNA]</scope>
    <source>
        <strain evidence="2 3">SM1T</strain>
    </source>
</reference>
<gene>
    <name evidence="2" type="ORF">GJV77_03490</name>
</gene>
<protein>
    <submittedName>
        <fullName evidence="2">Uncharacterized protein</fullName>
    </submittedName>
</protein>
<keyword evidence="1" id="KW-0472">Membrane</keyword>
<dbReference type="Proteomes" id="UP000488936">
    <property type="component" value="Unassembled WGS sequence"/>
</dbReference>
<proteinExistence type="predicted"/>
<keyword evidence="1" id="KW-0812">Transmembrane</keyword>
<evidence type="ECO:0000313" key="3">
    <source>
        <dbReference type="Proteomes" id="UP000488936"/>
    </source>
</evidence>
<keyword evidence="3" id="KW-1185">Reference proteome</keyword>